<dbReference type="InterPro" id="IPR050888">
    <property type="entry name" value="ZnF_C2H2-type_TF"/>
</dbReference>
<dbReference type="PROSITE" id="PS00028">
    <property type="entry name" value="ZINC_FINGER_C2H2_1"/>
    <property type="match status" value="2"/>
</dbReference>
<dbReference type="SUPFAM" id="SSF57667">
    <property type="entry name" value="beta-beta-alpha zinc fingers"/>
    <property type="match status" value="2"/>
</dbReference>
<keyword evidence="4 7" id="KW-0863">Zinc-finger</keyword>
<dbReference type="Proteomes" id="UP000023152">
    <property type="component" value="Unassembled WGS sequence"/>
</dbReference>
<gene>
    <name evidence="9" type="ORF">RFI_16704</name>
</gene>
<dbReference type="GO" id="GO:0005634">
    <property type="term" value="C:nucleus"/>
    <property type="evidence" value="ECO:0007669"/>
    <property type="project" value="UniProtKB-SubCell"/>
</dbReference>
<feature type="domain" description="C2H2-type" evidence="8">
    <location>
        <begin position="151"/>
        <end position="179"/>
    </location>
</feature>
<evidence type="ECO:0000313" key="9">
    <source>
        <dbReference type="EMBL" id="ETO20513.1"/>
    </source>
</evidence>
<organism evidence="9 10">
    <name type="scientific">Reticulomyxa filosa</name>
    <dbReference type="NCBI Taxonomy" id="46433"/>
    <lineage>
        <taxon>Eukaryota</taxon>
        <taxon>Sar</taxon>
        <taxon>Rhizaria</taxon>
        <taxon>Retaria</taxon>
        <taxon>Foraminifera</taxon>
        <taxon>Monothalamids</taxon>
        <taxon>Reticulomyxidae</taxon>
        <taxon>Reticulomyxa</taxon>
    </lineage>
</organism>
<dbReference type="AlphaFoldDB" id="X6N3N2"/>
<sequence length="195" mass="22849">NNNNNNNNNNISSSIKDDLVSCAMLELPHFVHISTDNNNNNNNNDNTTTTTTCPRCEEVILRTHTHMRQHTKVCLFQGVNWKPSTVPAVECRMCHVKFANGKSLRKHIVLMHHEREKPFACAVCYRRFTLEQHMRNLHRFERKTKAKTSLFQCDICDAKFAQRYNLNRHKKEVHQKSAKYFDRLTCAICAKIFCR</sequence>
<keyword evidence="6" id="KW-0539">Nucleus</keyword>
<dbReference type="SMART" id="SM00355">
    <property type="entry name" value="ZnF_C2H2"/>
    <property type="match status" value="3"/>
</dbReference>
<comment type="caution">
    <text evidence="9">The sequence shown here is derived from an EMBL/GenBank/DDBJ whole genome shotgun (WGS) entry which is preliminary data.</text>
</comment>
<evidence type="ECO:0000256" key="3">
    <source>
        <dbReference type="ARBA" id="ARBA00022737"/>
    </source>
</evidence>
<evidence type="ECO:0000256" key="7">
    <source>
        <dbReference type="PROSITE-ProRule" id="PRU00042"/>
    </source>
</evidence>
<dbReference type="InterPro" id="IPR036236">
    <property type="entry name" value="Znf_C2H2_sf"/>
</dbReference>
<dbReference type="PANTHER" id="PTHR24406">
    <property type="entry name" value="TRANSCRIPTIONAL REPRESSOR CTCFL-RELATED"/>
    <property type="match status" value="1"/>
</dbReference>
<evidence type="ECO:0000256" key="4">
    <source>
        <dbReference type="ARBA" id="ARBA00022771"/>
    </source>
</evidence>
<evidence type="ECO:0000259" key="8">
    <source>
        <dbReference type="PROSITE" id="PS50157"/>
    </source>
</evidence>
<comment type="subcellular location">
    <subcellularLocation>
        <location evidence="1">Nucleus</location>
    </subcellularLocation>
</comment>
<keyword evidence="3" id="KW-0677">Repeat</keyword>
<evidence type="ECO:0000256" key="1">
    <source>
        <dbReference type="ARBA" id="ARBA00004123"/>
    </source>
</evidence>
<keyword evidence="2" id="KW-0479">Metal-binding</keyword>
<keyword evidence="10" id="KW-1185">Reference proteome</keyword>
<keyword evidence="5" id="KW-0862">Zinc</keyword>
<feature type="domain" description="C2H2-type" evidence="8">
    <location>
        <begin position="89"/>
        <end position="118"/>
    </location>
</feature>
<accession>X6N3N2</accession>
<dbReference type="GO" id="GO:0008270">
    <property type="term" value="F:zinc ion binding"/>
    <property type="evidence" value="ECO:0007669"/>
    <property type="project" value="UniProtKB-KW"/>
</dbReference>
<dbReference type="Pfam" id="PF13894">
    <property type="entry name" value="zf-C2H2_4"/>
    <property type="match status" value="1"/>
</dbReference>
<name>X6N3N2_RETFI</name>
<evidence type="ECO:0000256" key="6">
    <source>
        <dbReference type="ARBA" id="ARBA00023242"/>
    </source>
</evidence>
<dbReference type="OrthoDB" id="3437960at2759"/>
<dbReference type="EMBL" id="ASPP01012533">
    <property type="protein sequence ID" value="ETO20513.1"/>
    <property type="molecule type" value="Genomic_DNA"/>
</dbReference>
<evidence type="ECO:0000256" key="2">
    <source>
        <dbReference type="ARBA" id="ARBA00022723"/>
    </source>
</evidence>
<feature type="non-terminal residue" evidence="9">
    <location>
        <position position="1"/>
    </location>
</feature>
<protein>
    <recommendedName>
        <fullName evidence="8">C2H2-type domain-containing protein</fullName>
    </recommendedName>
</protein>
<proteinExistence type="predicted"/>
<dbReference type="Gene3D" id="3.30.160.60">
    <property type="entry name" value="Classic Zinc Finger"/>
    <property type="match status" value="2"/>
</dbReference>
<evidence type="ECO:0000313" key="10">
    <source>
        <dbReference type="Proteomes" id="UP000023152"/>
    </source>
</evidence>
<evidence type="ECO:0000256" key="5">
    <source>
        <dbReference type="ARBA" id="ARBA00022833"/>
    </source>
</evidence>
<dbReference type="PROSITE" id="PS50157">
    <property type="entry name" value="ZINC_FINGER_C2H2_2"/>
    <property type="match status" value="2"/>
</dbReference>
<dbReference type="InterPro" id="IPR013087">
    <property type="entry name" value="Znf_C2H2_type"/>
</dbReference>
<reference evidence="9 10" key="1">
    <citation type="journal article" date="2013" name="Curr. Biol.">
        <title>The Genome of the Foraminiferan Reticulomyxa filosa.</title>
        <authorList>
            <person name="Glockner G."/>
            <person name="Hulsmann N."/>
            <person name="Schleicher M."/>
            <person name="Noegel A.A."/>
            <person name="Eichinger L."/>
            <person name="Gallinger C."/>
            <person name="Pawlowski J."/>
            <person name="Sierra R."/>
            <person name="Euteneuer U."/>
            <person name="Pillet L."/>
            <person name="Moustafa A."/>
            <person name="Platzer M."/>
            <person name="Groth M."/>
            <person name="Szafranski K."/>
            <person name="Schliwa M."/>
        </authorList>
    </citation>
    <scope>NUCLEOTIDE SEQUENCE [LARGE SCALE GENOMIC DNA]</scope>
</reference>